<name>A0A1V0DXE6_9CAUD</name>
<accession>A0A1V0DXE6</accession>
<protein>
    <submittedName>
        <fullName evidence="1">Uncharacterized protein</fullName>
    </submittedName>
</protein>
<proteinExistence type="predicted"/>
<dbReference type="EMBL" id="KY593455">
    <property type="protein sequence ID" value="ARB05821.1"/>
    <property type="molecule type" value="Genomic_DNA"/>
</dbReference>
<sequence>MSKFIVPIYSMRSYADNKYAVLKDGNLQLHLNRAVSGDIITVPKNASDIDECIELFPEFHFVPLQYKENAYETRKHFWLENQYVVDSLVEYYDCDELITDITGYRGEHSVIFNFNITMNPNNVRSYIDEFIEIDVESVNFSRYTTVLNNNQKDTLVRYGAEPDNIIVTTKVIRPSVIERYAAGLEPIVLDGVFHPFRISDPCYKFEDVLKHCIDTNNTLYITNPNNSFDRRKYSILGNISEISLSKREYYQVLKGRPEIVYLEDPEEVFHPGLAEFIYFNASINSPYNIPTYDDVVIKEAVWHD</sequence>
<organism evidence="1 2">
    <name type="scientific">Yersinia phage fHe-Yen9-01</name>
    <dbReference type="NCBI Taxonomy" id="1965363"/>
    <lineage>
        <taxon>Viruses</taxon>
        <taxon>Duplodnaviria</taxon>
        <taxon>Heunggongvirae</taxon>
        <taxon>Uroviricota</taxon>
        <taxon>Caudoviricetes</taxon>
        <taxon>Pantevenvirales</taxon>
        <taxon>Straboviridae</taxon>
        <taxon>Tevenvirinae</taxon>
        <taxon>Tegunavirus</taxon>
        <taxon>Tegunavirus fheyen901</taxon>
    </lineage>
</organism>
<evidence type="ECO:0000313" key="2">
    <source>
        <dbReference type="Proteomes" id="UP000222840"/>
    </source>
</evidence>
<keyword evidence="2" id="KW-1185">Reference proteome</keyword>
<reference evidence="1 2" key="1">
    <citation type="submission" date="2017-02" db="EMBL/GenBank/DDBJ databases">
        <title>Characterization and complete genome sequence of Yersinia bacteriophage, fHe-Yen9-01.</title>
        <authorList>
            <person name="Jun J.W."/>
            <person name="Wicklund A."/>
            <person name="Skurnik M."/>
        </authorList>
    </citation>
    <scope>NUCLEOTIDE SEQUENCE [LARGE SCALE GENOMIC DNA]</scope>
</reference>
<evidence type="ECO:0000313" key="1">
    <source>
        <dbReference type="EMBL" id="ARB05821.1"/>
    </source>
</evidence>
<gene>
    <name evidence="1" type="ORF">fHeYen901_48</name>
</gene>
<dbReference type="Proteomes" id="UP000222840">
    <property type="component" value="Segment"/>
</dbReference>